<evidence type="ECO:0008006" key="11">
    <source>
        <dbReference type="Google" id="ProtNLM"/>
    </source>
</evidence>
<dbReference type="PANTHER" id="PTHR31375">
    <property type="match status" value="1"/>
</dbReference>
<keyword evidence="6 8" id="KW-0326">Glycosidase</keyword>
<dbReference type="Proteomes" id="UP000017836">
    <property type="component" value="Unassembled WGS sequence"/>
</dbReference>
<dbReference type="GO" id="GO:0005975">
    <property type="term" value="P:carbohydrate metabolic process"/>
    <property type="evidence" value="ECO:0007669"/>
    <property type="project" value="InterPro"/>
</dbReference>
<dbReference type="SUPFAM" id="SSF51126">
    <property type="entry name" value="Pectin lyase-like"/>
    <property type="match status" value="1"/>
</dbReference>
<accession>W1NXF1</accession>
<dbReference type="OMA" id="ANCINAF"/>
<evidence type="ECO:0000256" key="7">
    <source>
        <dbReference type="ARBA" id="ARBA00023316"/>
    </source>
</evidence>
<sequence length="480" mass="52860">MGWARTLNGDAQATTYFDVSSFGAVGDGKTDDTQAFFKAWDATCKSMSPSNLIVTGGKSFLLAPLTLEGPCHSTPITIQKSIQLKVIVEADSFECYKMNYIRNANFIIIDFAVFGSIVAYPDTDSVWGGHLNEWIAIKLTNGLNIEGDGTIDGKGQLWWPKRCIENQFHSFFYQMGENYLILMVRFVVVVNRDVMKGVLRDDERPYPLSIFPLSLLFSPLPTAPDKSTLQIALAFHNCDNLYVRGLHFVNPGQQHMKIEDSTYVYMEQLHMTAPGDSPNTDGIHIQGSQHVTIKNSTIATGDDCISIGDGTYDVNISQIACGPGHGISIGSLGQGGSTETVERIYVWDSYFTGTTNGARIKTWQGGSGFARDIAFQNLNFWNVENPVIIDQNYCPHTTCQDKKSAVKISNVKFIGLYGTSEKPLAVTLDCSQTVPCTDIVLYNIELNTSNAYYKTTSYCSNVQGTVGGICYPAVPCLHYV</sequence>
<evidence type="ECO:0000313" key="10">
    <source>
        <dbReference type="Proteomes" id="UP000017836"/>
    </source>
</evidence>
<evidence type="ECO:0000256" key="6">
    <source>
        <dbReference type="ARBA" id="ARBA00023295"/>
    </source>
</evidence>
<keyword evidence="7" id="KW-0961">Cell wall biogenesis/degradation</keyword>
<keyword evidence="5 8" id="KW-0378">Hydrolase</keyword>
<dbReference type="AlphaFoldDB" id="W1NXF1"/>
<keyword evidence="3" id="KW-0134">Cell wall</keyword>
<dbReference type="Pfam" id="PF00295">
    <property type="entry name" value="Glyco_hydro_28"/>
    <property type="match status" value="2"/>
</dbReference>
<evidence type="ECO:0000256" key="8">
    <source>
        <dbReference type="RuleBase" id="RU361169"/>
    </source>
</evidence>
<proteinExistence type="inferred from homology"/>
<dbReference type="InterPro" id="IPR006626">
    <property type="entry name" value="PbH1"/>
</dbReference>
<reference evidence="10" key="1">
    <citation type="journal article" date="2013" name="Science">
        <title>The Amborella genome and the evolution of flowering plants.</title>
        <authorList>
            <consortium name="Amborella Genome Project"/>
        </authorList>
    </citation>
    <scope>NUCLEOTIDE SEQUENCE [LARGE SCALE GENOMIC DNA]</scope>
</reference>
<evidence type="ECO:0000256" key="2">
    <source>
        <dbReference type="ARBA" id="ARBA00008834"/>
    </source>
</evidence>
<evidence type="ECO:0000256" key="1">
    <source>
        <dbReference type="ARBA" id="ARBA00004191"/>
    </source>
</evidence>
<evidence type="ECO:0000256" key="4">
    <source>
        <dbReference type="ARBA" id="ARBA00022525"/>
    </source>
</evidence>
<dbReference type="Gene3D" id="2.160.20.10">
    <property type="entry name" value="Single-stranded right-handed beta-helix, Pectin lyase-like"/>
    <property type="match status" value="1"/>
</dbReference>
<dbReference type="SMART" id="SM00710">
    <property type="entry name" value="PbH1"/>
    <property type="match status" value="3"/>
</dbReference>
<evidence type="ECO:0000256" key="3">
    <source>
        <dbReference type="ARBA" id="ARBA00022512"/>
    </source>
</evidence>
<dbReference type="InterPro" id="IPR000743">
    <property type="entry name" value="Glyco_hydro_28"/>
</dbReference>
<name>W1NXF1_AMBTC</name>
<dbReference type="Gramene" id="ERN00328">
    <property type="protein sequence ID" value="ERN00328"/>
    <property type="gene ID" value="AMTR_s00104p00026540"/>
</dbReference>
<dbReference type="InterPro" id="IPR012334">
    <property type="entry name" value="Pectin_lyas_fold"/>
</dbReference>
<evidence type="ECO:0000313" key="9">
    <source>
        <dbReference type="EMBL" id="ERN00328.1"/>
    </source>
</evidence>
<keyword evidence="4" id="KW-0964">Secreted</keyword>
<dbReference type="GO" id="GO:0004650">
    <property type="term" value="F:polygalacturonase activity"/>
    <property type="evidence" value="ECO:0007669"/>
    <property type="project" value="InterPro"/>
</dbReference>
<comment type="similarity">
    <text evidence="2 8">Belongs to the glycosyl hydrolase 28 family.</text>
</comment>
<dbReference type="GO" id="GO:0071555">
    <property type="term" value="P:cell wall organization"/>
    <property type="evidence" value="ECO:0007669"/>
    <property type="project" value="UniProtKB-KW"/>
</dbReference>
<dbReference type="InterPro" id="IPR011050">
    <property type="entry name" value="Pectin_lyase_fold/virulence"/>
</dbReference>
<organism evidence="9 10">
    <name type="scientific">Amborella trichopoda</name>
    <dbReference type="NCBI Taxonomy" id="13333"/>
    <lineage>
        <taxon>Eukaryota</taxon>
        <taxon>Viridiplantae</taxon>
        <taxon>Streptophyta</taxon>
        <taxon>Embryophyta</taxon>
        <taxon>Tracheophyta</taxon>
        <taxon>Spermatophyta</taxon>
        <taxon>Magnoliopsida</taxon>
        <taxon>Amborellales</taxon>
        <taxon>Amborellaceae</taxon>
        <taxon>Amborella</taxon>
    </lineage>
</organism>
<dbReference type="STRING" id="13333.W1NXF1"/>
<keyword evidence="10" id="KW-1185">Reference proteome</keyword>
<dbReference type="HOGENOM" id="CLU_016031_2_2_1"/>
<comment type="subcellular location">
    <subcellularLocation>
        <location evidence="1">Secreted</location>
        <location evidence="1">Cell wall</location>
    </subcellularLocation>
</comment>
<gene>
    <name evidence="9" type="ORF">AMTR_s00104p00026540</name>
</gene>
<protein>
    <recommendedName>
        <fullName evidence="11">Pectate lyase superfamily protein domain-containing protein</fullName>
    </recommendedName>
</protein>
<dbReference type="EMBL" id="KI394907">
    <property type="protein sequence ID" value="ERN00328.1"/>
    <property type="molecule type" value="Genomic_DNA"/>
</dbReference>
<evidence type="ECO:0000256" key="5">
    <source>
        <dbReference type="ARBA" id="ARBA00022801"/>
    </source>
</evidence>